<dbReference type="Gene3D" id="6.10.340.10">
    <property type="match status" value="1"/>
</dbReference>
<comment type="subcellular location">
    <subcellularLocation>
        <location evidence="2">Cell membrane</location>
        <topology evidence="2">Multi-pass membrane protein</topology>
    </subcellularLocation>
</comment>
<dbReference type="EMBL" id="AMZN01000048">
    <property type="protein sequence ID" value="ELR70845.1"/>
    <property type="molecule type" value="Genomic_DNA"/>
</dbReference>
<feature type="transmembrane region" description="Helical" evidence="14">
    <location>
        <begin position="719"/>
        <end position="743"/>
    </location>
</feature>
<dbReference type="Proteomes" id="UP000011135">
    <property type="component" value="Unassembled WGS sequence"/>
</dbReference>
<dbReference type="InterPro" id="IPR036097">
    <property type="entry name" value="HisK_dim/P_sf"/>
</dbReference>
<comment type="catalytic activity">
    <reaction evidence="1">
        <text>ATP + protein L-histidine = ADP + protein N-phospho-L-histidine.</text>
        <dbReference type="EC" id="2.7.13.3"/>
    </reaction>
</comment>
<sequence>MSKKYQYYFLLAAIGFLFMAAVLSIGFVKEEQTAEKNVEDIERLLKREVTSLQREVVQILEQLEKKEGVAFSDFKTSKYSFYIFNAGKLVYWSDYRFVPDYRYLQGDYRIKRIKTLRKDFLSRKWDIHDSNLEVFGIIPLYDDYKIDNNYVQSGFNPAIFSDQELMLHDPTFEKGMDVCLGEDQCFFKVTFHEDYARKNVALSIIVFVLYALSGIMLLIFIVRQAFYIAISQMETGLLFLIGSLMLVRVVMLIFDFPANSLETSMFDSHHFASSSFNPSFGDLYLNIIFFLLVAVYIFRFYHRSLLVAKLLNTRGNIRTIVSVVLAGVLFLIFHYQYLIFQTIYHNSQITYDINQSIKFSSIRVIGFVIFISNTAIAFLLFHVFFRLLESISGNIRKLIYCLVGGWVTFSAINIVIEQHFLPAVVVTLLFVIILIVTGLSRSIAQLKYSTFLYFFMAILSSSLLGALAIYEFENERELDRKFKFANQFLIENDNLAEFLLSEANKNIKEDVFIQSRMSSPFMSKDIIRSKIRQVYLSNYFDKYDVQIYLYNANGQPFEDIPGNQMAGEIRKFNVEEYKTSYDGIYFINRLGANASKRYLNFIEIKKRGILSGYIVLDLNLKRIIPENVYPELLVDNRFLVPYQNSNYSYAVFADSVITYHSGDFNYITDFSNEYLADEDLYEAGIKVEQYRHLAVKDQSGRIIVISSNNHPVSDLISNFSFLFLIQVFTILVLAGVYALYFSFQNVSLNYSAKIQLYLNIAFFLPLFAVSITTLSLINSSFKQEVNEEYYKKAESISSNISDDLDEFVNSVQADREELPNKLAQISKFSGADVNLFNIRGKLLATSQPLIYENNLLSPYINPMAYAKIKEQRENAYVTKESVGNLQYNSTFYGVKSFDTGQLIGIVSIPFFQSEYTLEQNQIQVLTNVINIFTVIFIVFLIGSFLVAKWLTFPLVFITQKLRKTTLTGFNEPLVWSADDEIGLMVGEYNRMLVKLEESKKALARSEKESAWREIAQQVAHEIKNPLTPMKLTLQHLSRRLQGKHQDEELEKPINSLLHQVETLNDIASSFSSFAKMPIPENERYEFGAVVRNTVNLHSNRENVTIHLQTPGHAVYTIGDEQLMGRIISNIIINAIQAGEDQDHLELEVILMDINGTKLQLEIRDHGPGIDETIHSKIFIPNFSTKESGSGIGLAIAKHGVEHAGGKIWFETEMEVGTSFFIELPMVD</sequence>
<dbReference type="Gene3D" id="1.10.287.130">
    <property type="match status" value="1"/>
</dbReference>
<dbReference type="EC" id="2.7.13.3" evidence="3"/>
<keyword evidence="10" id="KW-0067">ATP-binding</keyword>
<dbReference type="SMART" id="SM00388">
    <property type="entry name" value="HisKA"/>
    <property type="match status" value="1"/>
</dbReference>
<dbReference type="GO" id="GO:0005524">
    <property type="term" value="F:ATP binding"/>
    <property type="evidence" value="ECO:0007669"/>
    <property type="project" value="UniProtKB-KW"/>
</dbReference>
<dbReference type="RefSeq" id="WP_009580644.1">
    <property type="nucleotide sequence ID" value="NZ_AMZN01000048.1"/>
</dbReference>
<dbReference type="eggNOG" id="COG5000">
    <property type="taxonomic scope" value="Bacteria"/>
</dbReference>
<dbReference type="OrthoDB" id="9776727at2"/>
<feature type="transmembrane region" description="Helical" evidence="14">
    <location>
        <begin position="321"/>
        <end position="344"/>
    </location>
</feature>
<evidence type="ECO:0000256" key="9">
    <source>
        <dbReference type="ARBA" id="ARBA00022777"/>
    </source>
</evidence>
<evidence type="ECO:0000256" key="4">
    <source>
        <dbReference type="ARBA" id="ARBA00022475"/>
    </source>
</evidence>
<dbReference type="AlphaFoldDB" id="L8JPU2"/>
<evidence type="ECO:0000256" key="2">
    <source>
        <dbReference type="ARBA" id="ARBA00004651"/>
    </source>
</evidence>
<dbReference type="InterPro" id="IPR003661">
    <property type="entry name" value="HisK_dim/P_dom"/>
</dbReference>
<dbReference type="InterPro" id="IPR050398">
    <property type="entry name" value="HssS/ArlS-like"/>
</dbReference>
<feature type="transmembrane region" description="Helical" evidence="14">
    <location>
        <begin position="200"/>
        <end position="223"/>
    </location>
</feature>
<keyword evidence="4" id="KW-1003">Cell membrane</keyword>
<feature type="transmembrane region" description="Helical" evidence="14">
    <location>
        <begin position="397"/>
        <end position="414"/>
    </location>
</feature>
<gene>
    <name evidence="16" type="ORF">C900_03280</name>
</gene>
<feature type="transmembrane region" description="Helical" evidence="14">
    <location>
        <begin position="235"/>
        <end position="254"/>
    </location>
</feature>
<feature type="transmembrane region" description="Helical" evidence="14">
    <location>
        <begin position="451"/>
        <end position="470"/>
    </location>
</feature>
<dbReference type="SMART" id="SM00387">
    <property type="entry name" value="HATPase_c"/>
    <property type="match status" value="1"/>
</dbReference>
<dbReference type="PROSITE" id="PS50109">
    <property type="entry name" value="HIS_KIN"/>
    <property type="match status" value="1"/>
</dbReference>
<evidence type="ECO:0000313" key="16">
    <source>
        <dbReference type="EMBL" id="ELR70845.1"/>
    </source>
</evidence>
<keyword evidence="11 14" id="KW-1133">Transmembrane helix</keyword>
<evidence type="ECO:0000256" key="5">
    <source>
        <dbReference type="ARBA" id="ARBA00022553"/>
    </source>
</evidence>
<evidence type="ECO:0000259" key="15">
    <source>
        <dbReference type="PROSITE" id="PS50109"/>
    </source>
</evidence>
<feature type="transmembrane region" description="Helical" evidence="14">
    <location>
        <begin position="420"/>
        <end position="439"/>
    </location>
</feature>
<dbReference type="InterPro" id="IPR004358">
    <property type="entry name" value="Sig_transdc_His_kin-like_C"/>
</dbReference>
<feature type="transmembrane region" description="Helical" evidence="14">
    <location>
        <begin position="755"/>
        <end position="777"/>
    </location>
</feature>
<evidence type="ECO:0000256" key="6">
    <source>
        <dbReference type="ARBA" id="ARBA00022679"/>
    </source>
</evidence>
<evidence type="ECO:0000256" key="10">
    <source>
        <dbReference type="ARBA" id="ARBA00022840"/>
    </source>
</evidence>
<dbReference type="InterPro" id="IPR003594">
    <property type="entry name" value="HATPase_dom"/>
</dbReference>
<proteinExistence type="predicted"/>
<accession>L8JPU2</accession>
<dbReference type="PANTHER" id="PTHR45528">
    <property type="entry name" value="SENSOR HISTIDINE KINASE CPXA"/>
    <property type="match status" value="1"/>
</dbReference>
<dbReference type="CDD" id="cd00082">
    <property type="entry name" value="HisKA"/>
    <property type="match status" value="1"/>
</dbReference>
<dbReference type="STRING" id="1237149.C900_03280"/>
<protein>
    <recommendedName>
        <fullName evidence="3">histidine kinase</fullName>
        <ecNumber evidence="3">2.7.13.3</ecNumber>
    </recommendedName>
</protein>
<dbReference type="InterPro" id="IPR005467">
    <property type="entry name" value="His_kinase_dom"/>
</dbReference>
<evidence type="ECO:0000256" key="7">
    <source>
        <dbReference type="ARBA" id="ARBA00022692"/>
    </source>
</evidence>
<keyword evidence="13 14" id="KW-0472">Membrane</keyword>
<feature type="transmembrane region" description="Helical" evidence="14">
    <location>
        <begin position="7"/>
        <end position="28"/>
    </location>
</feature>
<feature type="transmembrane region" description="Helical" evidence="14">
    <location>
        <begin position="364"/>
        <end position="385"/>
    </location>
</feature>
<dbReference type="InterPro" id="IPR036890">
    <property type="entry name" value="HATPase_C_sf"/>
</dbReference>
<keyword evidence="6" id="KW-0808">Transferase</keyword>
<keyword evidence="17" id="KW-1185">Reference proteome</keyword>
<dbReference type="Pfam" id="PF00512">
    <property type="entry name" value="HisKA"/>
    <property type="match status" value="1"/>
</dbReference>
<organism evidence="16 17">
    <name type="scientific">Fulvivirga imtechensis AK7</name>
    <dbReference type="NCBI Taxonomy" id="1237149"/>
    <lineage>
        <taxon>Bacteria</taxon>
        <taxon>Pseudomonadati</taxon>
        <taxon>Bacteroidota</taxon>
        <taxon>Cytophagia</taxon>
        <taxon>Cytophagales</taxon>
        <taxon>Fulvivirgaceae</taxon>
        <taxon>Fulvivirga</taxon>
    </lineage>
</organism>
<evidence type="ECO:0000313" key="17">
    <source>
        <dbReference type="Proteomes" id="UP000011135"/>
    </source>
</evidence>
<evidence type="ECO:0000256" key="12">
    <source>
        <dbReference type="ARBA" id="ARBA00023012"/>
    </source>
</evidence>
<evidence type="ECO:0000256" key="3">
    <source>
        <dbReference type="ARBA" id="ARBA00012438"/>
    </source>
</evidence>
<feature type="transmembrane region" description="Helical" evidence="14">
    <location>
        <begin position="283"/>
        <end position="301"/>
    </location>
</feature>
<dbReference type="GO" id="GO:0000155">
    <property type="term" value="F:phosphorelay sensor kinase activity"/>
    <property type="evidence" value="ECO:0007669"/>
    <property type="project" value="InterPro"/>
</dbReference>
<keyword evidence="9" id="KW-0418">Kinase</keyword>
<name>L8JPU2_9BACT</name>
<evidence type="ECO:0000256" key="14">
    <source>
        <dbReference type="SAM" id="Phobius"/>
    </source>
</evidence>
<dbReference type="Pfam" id="PF02518">
    <property type="entry name" value="HATPase_c"/>
    <property type="match status" value="1"/>
</dbReference>
<comment type="caution">
    <text evidence="16">The sequence shown here is derived from an EMBL/GenBank/DDBJ whole genome shotgun (WGS) entry which is preliminary data.</text>
</comment>
<keyword evidence="8" id="KW-0547">Nucleotide-binding</keyword>
<feature type="transmembrane region" description="Helical" evidence="14">
    <location>
        <begin position="931"/>
        <end position="957"/>
    </location>
</feature>
<keyword evidence="12" id="KW-0902">Two-component regulatory system</keyword>
<dbReference type="PRINTS" id="PR00344">
    <property type="entry name" value="BCTRLSENSOR"/>
</dbReference>
<dbReference type="SUPFAM" id="SSF55874">
    <property type="entry name" value="ATPase domain of HSP90 chaperone/DNA topoisomerase II/histidine kinase"/>
    <property type="match status" value="1"/>
</dbReference>
<feature type="domain" description="Histidine kinase" evidence="15">
    <location>
        <begin position="1017"/>
        <end position="1227"/>
    </location>
</feature>
<evidence type="ECO:0000256" key="1">
    <source>
        <dbReference type="ARBA" id="ARBA00000085"/>
    </source>
</evidence>
<keyword evidence="5" id="KW-0597">Phosphoprotein</keyword>
<keyword evidence="7 14" id="KW-0812">Transmembrane</keyword>
<evidence type="ECO:0000256" key="8">
    <source>
        <dbReference type="ARBA" id="ARBA00022741"/>
    </source>
</evidence>
<dbReference type="GO" id="GO:0005886">
    <property type="term" value="C:plasma membrane"/>
    <property type="evidence" value="ECO:0007669"/>
    <property type="project" value="UniProtKB-SubCell"/>
</dbReference>
<dbReference type="Gene3D" id="3.30.565.10">
    <property type="entry name" value="Histidine kinase-like ATPase, C-terminal domain"/>
    <property type="match status" value="1"/>
</dbReference>
<evidence type="ECO:0000256" key="11">
    <source>
        <dbReference type="ARBA" id="ARBA00022989"/>
    </source>
</evidence>
<dbReference type="PANTHER" id="PTHR45528:SF1">
    <property type="entry name" value="SENSOR HISTIDINE KINASE CPXA"/>
    <property type="match status" value="1"/>
</dbReference>
<evidence type="ECO:0000256" key="13">
    <source>
        <dbReference type="ARBA" id="ARBA00023136"/>
    </source>
</evidence>
<reference evidence="16 17" key="1">
    <citation type="submission" date="2012-12" db="EMBL/GenBank/DDBJ databases">
        <title>Genome assembly of Fulvivirga imtechensis AK7.</title>
        <authorList>
            <person name="Nupur N."/>
            <person name="Khatri I."/>
            <person name="Kumar R."/>
            <person name="Subramanian S."/>
            <person name="Pinnaka A."/>
        </authorList>
    </citation>
    <scope>NUCLEOTIDE SEQUENCE [LARGE SCALE GENOMIC DNA]</scope>
    <source>
        <strain evidence="16 17">AK7</strain>
    </source>
</reference>
<dbReference type="SUPFAM" id="SSF47384">
    <property type="entry name" value="Homodimeric domain of signal transducing histidine kinase"/>
    <property type="match status" value="1"/>
</dbReference>